<keyword evidence="10" id="KW-1185">Reference proteome</keyword>
<feature type="domain" description="Ion transport" evidence="8">
    <location>
        <begin position="1100"/>
        <end position="1329"/>
    </location>
</feature>
<reference evidence="9 10" key="1">
    <citation type="submission" date="2024-04" db="EMBL/GenBank/DDBJ databases">
        <title>genome sequences of Mucor flavus KT1a and Helicostylum pulchrum KT1b strains isolation_sourced from the surface of a dry-aged beef.</title>
        <authorList>
            <person name="Toyotome T."/>
            <person name="Hosono M."/>
            <person name="Torimaru M."/>
            <person name="Fukuda K."/>
            <person name="Mikami N."/>
        </authorList>
    </citation>
    <scope>NUCLEOTIDE SEQUENCE [LARGE SCALE GENOMIC DNA]</scope>
    <source>
        <strain evidence="9 10">KT1b</strain>
    </source>
</reference>
<dbReference type="Pfam" id="PF00520">
    <property type="entry name" value="Ion_trans"/>
    <property type="match status" value="1"/>
</dbReference>
<feature type="transmembrane region" description="Helical" evidence="7">
    <location>
        <begin position="1296"/>
        <end position="1319"/>
    </location>
</feature>
<keyword evidence="4 7" id="KW-1133">Transmembrane helix</keyword>
<dbReference type="Proteomes" id="UP001476247">
    <property type="component" value="Unassembled WGS sequence"/>
</dbReference>
<dbReference type="SUPFAM" id="SSF82171">
    <property type="entry name" value="DPP6 N-terminal domain-like"/>
    <property type="match status" value="1"/>
</dbReference>
<evidence type="ECO:0000256" key="4">
    <source>
        <dbReference type="ARBA" id="ARBA00022989"/>
    </source>
</evidence>
<keyword evidence="3" id="KW-0677">Repeat</keyword>
<organism evidence="9 10">
    <name type="scientific">Helicostylum pulchrum</name>
    <dbReference type="NCBI Taxonomy" id="562976"/>
    <lineage>
        <taxon>Eukaryota</taxon>
        <taxon>Fungi</taxon>
        <taxon>Fungi incertae sedis</taxon>
        <taxon>Mucoromycota</taxon>
        <taxon>Mucoromycotina</taxon>
        <taxon>Mucoromycetes</taxon>
        <taxon>Mucorales</taxon>
        <taxon>Mucorineae</taxon>
        <taxon>Mucoraceae</taxon>
        <taxon>Helicostylum</taxon>
    </lineage>
</organism>
<evidence type="ECO:0000256" key="1">
    <source>
        <dbReference type="ARBA" id="ARBA00004141"/>
    </source>
</evidence>
<evidence type="ECO:0000256" key="6">
    <source>
        <dbReference type="SAM" id="MobiDB-lite"/>
    </source>
</evidence>
<evidence type="ECO:0000256" key="7">
    <source>
        <dbReference type="SAM" id="Phobius"/>
    </source>
</evidence>
<comment type="caution">
    <text evidence="9">The sequence shown here is derived from an EMBL/GenBank/DDBJ whole genome shotgun (WGS) entry which is preliminary data.</text>
</comment>
<feature type="transmembrane region" description="Helical" evidence="7">
    <location>
        <begin position="1099"/>
        <end position="1117"/>
    </location>
</feature>
<evidence type="ECO:0000313" key="10">
    <source>
        <dbReference type="Proteomes" id="UP001476247"/>
    </source>
</evidence>
<comment type="subcellular location">
    <subcellularLocation>
        <location evidence="1">Membrane</location>
        <topology evidence="1">Multi-pass membrane protein</topology>
    </subcellularLocation>
</comment>
<accession>A0ABP9YAD2</accession>
<dbReference type="InterPro" id="IPR015943">
    <property type="entry name" value="WD40/YVTN_repeat-like_dom_sf"/>
</dbReference>
<dbReference type="PANTHER" id="PTHR10582">
    <property type="entry name" value="TRANSIENT RECEPTOR POTENTIAL ION CHANNEL PROTEIN"/>
    <property type="match status" value="1"/>
</dbReference>
<sequence length="1347" mass="154921">MYADEEYGSIQSEERLRTVRSSTALSPIDINDPDHEVVLLDISNNKKWIAYITYKVDYTDDYSNRDRKKRMFITRRKFTAVDKNTGKEEIVYTGKPVSTTDTYHLSFEITDFVESGGGRHCKFLSVSQDGEYVVLSFFERNTDGGNRRKLPNNPNCLIFEMKKDFEKPRKIKCKGRAVFLNQRHSLAVISPNTIKIYDNFPESENVTFMFDLRPFRTTATHFQQSIENQESFIKNASWLDISKTETDNDMKRLITITRHIRHNLLTTPFNGGIVRIWSIIEDGTRLTSFPAPNQHVMAFSKNYKYTAAYVENTRSINIYNVKSGLLVYRLNSRETEESVSDFTVSHIRFCYDGRYVTMAGWEKNNVVFEVWYVEAEKSVYRTVEALVTKPASYRENRLIKVVQPFVSRRIKDGNKCLKGYYTSYPNGKMTTMCVELDIDQVSDEIRIDWIGDKSPDCKNTFEVENSLQKYKNLRCGNISIEGKDYLIRFGKHTVQLWEVSANKDDGLIKDEDKLLYIRAYKGPDYGIDYSFRETWRIDTFESIKFIGGHPSKQLNPSGRLLVNITELTDETGDEVSDSYHTEEIFLPLDELSTPLGEDLTTSTSPEDPTTSTASNESSTVTQSSTPLRFDYHKLESACQALHFLFNSEETFTNIENSDKFDANLDKIRTKTEDLILGSLSVLDVESNYFSTIAGSRTLAMLASFKSGRRIIFMIVNQSIPISIFSYVRSQSEINRSNPPETEEDRIDRQEREYNLMTRTPSGRTEVSSSENLSSYDPAEDNMPNILEGVVYYRSAPLKPADITKEENVVIASNENVLTVLIHELSYDLYKLIFNRILSDSKRLGPGCLSSLTDALLFLQEEGNSDLLLSSSQKLSYLEIKRDRLAILSSEIFQVMKVKEMQKESISSIRSLESHATMEQIKKYDGTFAIQVYHIRKRWRSGIEQFIWWKDFKRPITTFYKFKIRNPLRKAFIKSKKEAKQLSKVCVVPLPHFNSYSSFPEDRPKNTRYDDGKVIPYKLNSAFVSVASDQHDNNMFRQGDTVLEVLLEYKWQNFARVKFIWICLIHIVYYVSYCTGVLFVPELYGINLEEDFVWDHPGQIVSVVLMILSLSILFAQEFRQLCKTQDKIDYFFSGYNWVDLFSFAFPIITLLQLTCNWSYFSEICSVATLILWTHAILRLRVISSFGITLETMIQLSKNIRSVLFIMLLVILAFTQSYMVLLRLSPDEYFQDDFEGSFAGDVTTETGILTAEGTVGFAASSADNGFSDPFKAFYQVWLFIYGVWDPIIEGDAGDSKMIMALSIVFSLITVLIFFNMVIALMSSTVEAVEKRGKKVWVSHFAGKEASEGN</sequence>
<keyword evidence="5 7" id="KW-0472">Membrane</keyword>
<protein>
    <recommendedName>
        <fullName evidence="8">Ion transport domain-containing protein</fullName>
    </recommendedName>
</protein>
<name>A0ABP9YAD2_9FUNG</name>
<gene>
    <name evidence="9" type="ORF">HPULCUR_009392</name>
</gene>
<evidence type="ECO:0000313" key="9">
    <source>
        <dbReference type="EMBL" id="GAA5803907.1"/>
    </source>
</evidence>
<keyword evidence="2 7" id="KW-0812">Transmembrane</keyword>
<proteinExistence type="predicted"/>
<evidence type="ECO:0000256" key="2">
    <source>
        <dbReference type="ARBA" id="ARBA00022692"/>
    </source>
</evidence>
<dbReference type="EMBL" id="BAABUJ010000031">
    <property type="protein sequence ID" value="GAA5803907.1"/>
    <property type="molecule type" value="Genomic_DNA"/>
</dbReference>
<dbReference type="Gene3D" id="2.130.10.10">
    <property type="entry name" value="YVTN repeat-like/Quinoprotein amine dehydrogenase"/>
    <property type="match status" value="1"/>
</dbReference>
<dbReference type="InterPro" id="IPR024862">
    <property type="entry name" value="TRPV"/>
</dbReference>
<feature type="transmembrane region" description="Helical" evidence="7">
    <location>
        <begin position="710"/>
        <end position="727"/>
    </location>
</feature>
<dbReference type="InterPro" id="IPR005821">
    <property type="entry name" value="Ion_trans_dom"/>
</dbReference>
<feature type="transmembrane region" description="Helical" evidence="7">
    <location>
        <begin position="1197"/>
        <end position="1219"/>
    </location>
</feature>
<feature type="transmembrane region" description="Helical" evidence="7">
    <location>
        <begin position="1156"/>
        <end position="1176"/>
    </location>
</feature>
<feature type="region of interest" description="Disordered" evidence="6">
    <location>
        <begin position="595"/>
        <end position="622"/>
    </location>
</feature>
<evidence type="ECO:0000256" key="3">
    <source>
        <dbReference type="ARBA" id="ARBA00022737"/>
    </source>
</evidence>
<evidence type="ECO:0000259" key="8">
    <source>
        <dbReference type="Pfam" id="PF00520"/>
    </source>
</evidence>
<feature type="transmembrane region" description="Helical" evidence="7">
    <location>
        <begin position="1129"/>
        <end position="1150"/>
    </location>
</feature>
<feature type="compositionally biased region" description="Low complexity" evidence="6">
    <location>
        <begin position="600"/>
        <end position="614"/>
    </location>
</feature>
<evidence type="ECO:0000256" key="5">
    <source>
        <dbReference type="ARBA" id="ARBA00023136"/>
    </source>
</evidence>
<feature type="transmembrane region" description="Helical" evidence="7">
    <location>
        <begin position="1058"/>
        <end position="1079"/>
    </location>
</feature>
<dbReference type="PANTHER" id="PTHR10582:SF2">
    <property type="entry name" value="INACTIVE"/>
    <property type="match status" value="1"/>
</dbReference>